<accession>A0ABW5HAL4</accession>
<dbReference type="Pfam" id="PF19809">
    <property type="entry name" value="DUF6292"/>
    <property type="match status" value="1"/>
</dbReference>
<evidence type="ECO:0000259" key="1">
    <source>
        <dbReference type="Pfam" id="PF19809"/>
    </source>
</evidence>
<proteinExistence type="predicted"/>
<gene>
    <name evidence="2" type="ORF">ACFSVL_23555</name>
</gene>
<keyword evidence="3" id="KW-1185">Reference proteome</keyword>
<dbReference type="EMBL" id="JBHUKS010000016">
    <property type="protein sequence ID" value="MFD2470385.1"/>
    <property type="molecule type" value="Genomic_DNA"/>
</dbReference>
<organism evidence="2 3">
    <name type="scientific">Amycolatopsis silviterrae</name>
    <dbReference type="NCBI Taxonomy" id="1656914"/>
    <lineage>
        <taxon>Bacteria</taxon>
        <taxon>Bacillati</taxon>
        <taxon>Actinomycetota</taxon>
        <taxon>Actinomycetes</taxon>
        <taxon>Pseudonocardiales</taxon>
        <taxon>Pseudonocardiaceae</taxon>
        <taxon>Amycolatopsis</taxon>
    </lineage>
</organism>
<evidence type="ECO:0000313" key="3">
    <source>
        <dbReference type="Proteomes" id="UP001597483"/>
    </source>
</evidence>
<protein>
    <submittedName>
        <fullName evidence="2">DUF6292 family protein</fullName>
    </submittedName>
</protein>
<evidence type="ECO:0000313" key="2">
    <source>
        <dbReference type="EMBL" id="MFD2470385.1"/>
    </source>
</evidence>
<name>A0ABW5HAL4_9PSEU</name>
<comment type="caution">
    <text evidence="2">The sequence shown here is derived from an EMBL/GenBank/DDBJ whole genome shotgun (WGS) entry which is preliminary data.</text>
</comment>
<dbReference type="Proteomes" id="UP001597483">
    <property type="component" value="Unassembled WGS sequence"/>
</dbReference>
<dbReference type="InterPro" id="IPR046259">
    <property type="entry name" value="DUF6292"/>
</dbReference>
<feature type="domain" description="DUF6292" evidence="1">
    <location>
        <begin position="13"/>
        <end position="99"/>
    </location>
</feature>
<reference evidence="3" key="1">
    <citation type="journal article" date="2019" name="Int. J. Syst. Evol. Microbiol.">
        <title>The Global Catalogue of Microorganisms (GCM) 10K type strain sequencing project: providing services to taxonomists for standard genome sequencing and annotation.</title>
        <authorList>
            <consortium name="The Broad Institute Genomics Platform"/>
            <consortium name="The Broad Institute Genome Sequencing Center for Infectious Disease"/>
            <person name="Wu L."/>
            <person name="Ma J."/>
        </authorList>
    </citation>
    <scope>NUCLEOTIDE SEQUENCE [LARGE SCALE GENOMIC DNA]</scope>
    <source>
        <strain evidence="3">CGMCC 4.7641</strain>
    </source>
</reference>
<sequence>MTPYAALAALRDYLAEVTRALGIGLESCIVDQDPTLSVYVALDGYLPGYPERDVALRWDEVRGWSIAVEARSGEDLVVVRYLGGTSAAPPPERLVRFVTALREDDHRIGQCAPPVFRSVGGFAGADTLSRPRGRA</sequence>
<dbReference type="RefSeq" id="WP_378307582.1">
    <property type="nucleotide sequence ID" value="NZ_JBHUKS010000016.1"/>
</dbReference>